<evidence type="ECO:0000256" key="2">
    <source>
        <dbReference type="ARBA" id="ARBA00023315"/>
    </source>
</evidence>
<protein>
    <submittedName>
        <fullName evidence="5">GNAT family N-acetyltransferase</fullName>
        <ecNumber evidence="5">2.3.1.-</ecNumber>
    </submittedName>
</protein>
<organism evidence="5 6">
    <name type="scientific">Ideonella margarita</name>
    <dbReference type="NCBI Taxonomy" id="2984191"/>
    <lineage>
        <taxon>Bacteria</taxon>
        <taxon>Pseudomonadati</taxon>
        <taxon>Pseudomonadota</taxon>
        <taxon>Betaproteobacteria</taxon>
        <taxon>Burkholderiales</taxon>
        <taxon>Sphaerotilaceae</taxon>
        <taxon>Ideonella</taxon>
    </lineage>
</organism>
<dbReference type="InterPro" id="IPR051531">
    <property type="entry name" value="N-acetyltransferase"/>
</dbReference>
<dbReference type="RefSeq" id="WP_341399950.1">
    <property type="nucleotide sequence ID" value="NZ_JBBUTI010000010.1"/>
</dbReference>
<name>A0ABU9C7B2_9BURK</name>
<dbReference type="PANTHER" id="PTHR43792:SF8">
    <property type="entry name" value="[RIBOSOMAL PROTEIN US5]-ALANINE N-ACETYLTRANSFERASE"/>
    <property type="match status" value="1"/>
</dbReference>
<dbReference type="SUPFAM" id="SSF55729">
    <property type="entry name" value="Acyl-CoA N-acyltransferases (Nat)"/>
    <property type="match status" value="1"/>
</dbReference>
<dbReference type="EMBL" id="JBBUTI010000010">
    <property type="protein sequence ID" value="MEK8047643.1"/>
    <property type="molecule type" value="Genomic_DNA"/>
</dbReference>
<keyword evidence="1 5" id="KW-0808">Transferase</keyword>
<sequence>MDLSPARKTLHTPHLLLQAGHDGLAGALLDFQQRNQAHFARWDPPTPPGFYTEAVQAERLRTALKAFGEGQGFRWWISPVEAPDQIIGTVNFSQVARGAFHSAVLGYAIDRDWQGRGLMHEALVAALAEAFSPRVNLHRVQAAFRPENLRSGALLQRLGFRPIGLSPDYLFIDGAWRDHQLCALLNPAFHTPSGW</sequence>
<gene>
    <name evidence="5" type="ORF">AACH00_14875</name>
</gene>
<evidence type="ECO:0000256" key="3">
    <source>
        <dbReference type="ARBA" id="ARBA00038502"/>
    </source>
</evidence>
<comment type="caution">
    <text evidence="5">The sequence shown here is derived from an EMBL/GenBank/DDBJ whole genome shotgun (WGS) entry which is preliminary data.</text>
</comment>
<evidence type="ECO:0000256" key="1">
    <source>
        <dbReference type="ARBA" id="ARBA00022679"/>
    </source>
</evidence>
<feature type="domain" description="N-acetyltransferase" evidence="4">
    <location>
        <begin position="26"/>
        <end position="183"/>
    </location>
</feature>
<dbReference type="Pfam" id="PF13302">
    <property type="entry name" value="Acetyltransf_3"/>
    <property type="match status" value="1"/>
</dbReference>
<dbReference type="InterPro" id="IPR016181">
    <property type="entry name" value="Acyl_CoA_acyltransferase"/>
</dbReference>
<proteinExistence type="inferred from homology"/>
<dbReference type="PROSITE" id="PS51186">
    <property type="entry name" value="GNAT"/>
    <property type="match status" value="1"/>
</dbReference>
<reference evidence="5 6" key="1">
    <citation type="submission" date="2024-04" db="EMBL/GenBank/DDBJ databases">
        <title>Novel species of the genus Ideonella isolated from streams.</title>
        <authorList>
            <person name="Lu H."/>
        </authorList>
    </citation>
    <scope>NUCLEOTIDE SEQUENCE [LARGE SCALE GENOMIC DNA]</scope>
    <source>
        <strain evidence="5 6">LYT19W</strain>
    </source>
</reference>
<keyword evidence="6" id="KW-1185">Reference proteome</keyword>
<evidence type="ECO:0000259" key="4">
    <source>
        <dbReference type="PROSITE" id="PS51186"/>
    </source>
</evidence>
<dbReference type="InterPro" id="IPR000182">
    <property type="entry name" value="GNAT_dom"/>
</dbReference>
<comment type="similarity">
    <text evidence="3">Belongs to the acetyltransferase family. RimJ subfamily.</text>
</comment>
<dbReference type="Gene3D" id="3.40.630.30">
    <property type="match status" value="1"/>
</dbReference>
<dbReference type="GO" id="GO:0016746">
    <property type="term" value="F:acyltransferase activity"/>
    <property type="evidence" value="ECO:0007669"/>
    <property type="project" value="UniProtKB-KW"/>
</dbReference>
<evidence type="ECO:0000313" key="6">
    <source>
        <dbReference type="Proteomes" id="UP001379945"/>
    </source>
</evidence>
<keyword evidence="2 5" id="KW-0012">Acyltransferase</keyword>
<evidence type="ECO:0000313" key="5">
    <source>
        <dbReference type="EMBL" id="MEK8047643.1"/>
    </source>
</evidence>
<dbReference type="PANTHER" id="PTHR43792">
    <property type="entry name" value="GNAT FAMILY, PUTATIVE (AFU_ORTHOLOGUE AFUA_3G00765)-RELATED-RELATED"/>
    <property type="match status" value="1"/>
</dbReference>
<accession>A0ABU9C7B2</accession>
<dbReference type="EC" id="2.3.1.-" evidence="5"/>
<dbReference type="Proteomes" id="UP001379945">
    <property type="component" value="Unassembled WGS sequence"/>
</dbReference>